<dbReference type="GeneID" id="8827083"/>
<dbReference type="OrthoDB" id="199042at2157"/>
<proteinExistence type="predicted"/>
<sequence length="105" mass="12158">MNLEAKSMVSVFMDRYSSQILLGTSMRAKGIRELSREYNIPVTVCYRRIKKLVEMGLLMEEKVGKRLKYKSRINDFSAVLDFEGNKMKINMIADGENYEIEAPIL</sequence>
<accession>B5IEG6</accession>
<evidence type="ECO:0000313" key="1">
    <source>
        <dbReference type="EMBL" id="ADD07958.1"/>
    </source>
</evidence>
<name>B5IEG6_ACIB4</name>
<keyword evidence="2" id="KW-1185">Reference proteome</keyword>
<dbReference type="SUPFAM" id="SSF46785">
    <property type="entry name" value="Winged helix' DNA-binding domain"/>
    <property type="match status" value="1"/>
</dbReference>
<gene>
    <name evidence="1" type="ordered locus">Aboo_0146</name>
</gene>
<dbReference type="eggNOG" id="arCOG03067">
    <property type="taxonomic scope" value="Archaea"/>
</dbReference>
<dbReference type="InterPro" id="IPR036390">
    <property type="entry name" value="WH_DNA-bd_sf"/>
</dbReference>
<dbReference type="HOGENOM" id="CLU_124803_5_0_2"/>
<reference evidence="1" key="1">
    <citation type="submission" date="2010-02" db="EMBL/GenBank/DDBJ databases">
        <title>Complete sequence of Aciduliprofundum boonei T469.</title>
        <authorList>
            <consortium name="US DOE Joint Genome Institute"/>
            <person name="Lucas S."/>
            <person name="Copeland A."/>
            <person name="Lapidus A."/>
            <person name="Cheng J.-F."/>
            <person name="Bruce D."/>
            <person name="Goodwin L."/>
            <person name="Pitluck S."/>
            <person name="Saunders E."/>
            <person name="Detter J.C."/>
            <person name="Han C."/>
            <person name="Tapia R."/>
            <person name="Land M."/>
            <person name="Hauser L."/>
            <person name="Kyrpides N."/>
            <person name="Mikhailova N."/>
            <person name="Flores G."/>
            <person name="Reysenbach A.-L."/>
            <person name="Woyke T."/>
        </authorList>
    </citation>
    <scope>NUCLEOTIDE SEQUENCE</scope>
    <source>
        <strain evidence="1">T469</strain>
    </source>
</reference>
<dbReference type="Pfam" id="PF13412">
    <property type="entry name" value="HTH_24"/>
    <property type="match status" value="1"/>
</dbReference>
<dbReference type="AlphaFoldDB" id="B5IEG6"/>
<protein>
    <recommendedName>
        <fullName evidence="3">ArsR family transcriptional regulator</fullName>
    </recommendedName>
</protein>
<dbReference type="InterPro" id="IPR011991">
    <property type="entry name" value="ArsR-like_HTH"/>
</dbReference>
<dbReference type="CDD" id="cd00090">
    <property type="entry name" value="HTH_ARSR"/>
    <property type="match status" value="1"/>
</dbReference>
<dbReference type="EMBL" id="CP001941">
    <property type="protein sequence ID" value="ADD07958.1"/>
    <property type="molecule type" value="Genomic_DNA"/>
</dbReference>
<evidence type="ECO:0000313" key="2">
    <source>
        <dbReference type="Proteomes" id="UP000001400"/>
    </source>
</evidence>
<dbReference type="STRING" id="439481.Aboo_0146"/>
<dbReference type="KEGG" id="abi:Aboo_0146"/>
<dbReference type="RefSeq" id="WP_008084881.1">
    <property type="nucleotide sequence ID" value="NC_013926.1"/>
</dbReference>
<dbReference type="Proteomes" id="UP000001400">
    <property type="component" value="Chromosome"/>
</dbReference>
<evidence type="ECO:0008006" key="3">
    <source>
        <dbReference type="Google" id="ProtNLM"/>
    </source>
</evidence>
<organism evidence="1 2">
    <name type="scientific">Aciduliprofundum boonei (strain DSM 19572 / T469)</name>
    <dbReference type="NCBI Taxonomy" id="439481"/>
    <lineage>
        <taxon>Archaea</taxon>
        <taxon>Methanobacteriati</taxon>
        <taxon>Thermoplasmatota</taxon>
        <taxon>DHVE2 group</taxon>
        <taxon>Candidatus Aciduliprofundum</taxon>
    </lineage>
</organism>